<evidence type="ECO:0000256" key="2">
    <source>
        <dbReference type="ARBA" id="ARBA00023002"/>
    </source>
</evidence>
<organism evidence="4 5">
    <name type="scientific">Terrisporobacter hibernicus</name>
    <dbReference type="NCBI Taxonomy" id="2813371"/>
    <lineage>
        <taxon>Bacteria</taxon>
        <taxon>Bacillati</taxon>
        <taxon>Bacillota</taxon>
        <taxon>Clostridia</taxon>
        <taxon>Peptostreptococcales</taxon>
        <taxon>Peptostreptococcaceae</taxon>
        <taxon>Terrisporobacter</taxon>
    </lineage>
</organism>
<dbReference type="RefSeq" id="WP_074916521.1">
    <property type="nucleotide sequence ID" value="NZ_CP081135.1"/>
</dbReference>
<evidence type="ECO:0000256" key="3">
    <source>
        <dbReference type="ARBA" id="ARBA00023221"/>
    </source>
</evidence>
<keyword evidence="3" id="KW-0753">Steroid metabolism</keyword>
<dbReference type="Gene3D" id="3.40.50.720">
    <property type="entry name" value="NAD(P)-binding Rossmann-like Domain"/>
    <property type="match status" value="1"/>
</dbReference>
<dbReference type="PANTHER" id="PTHR42879">
    <property type="entry name" value="3-OXOACYL-(ACYL-CARRIER-PROTEIN) REDUCTASE"/>
    <property type="match status" value="1"/>
</dbReference>
<dbReference type="PRINTS" id="PR00081">
    <property type="entry name" value="GDHRDH"/>
</dbReference>
<dbReference type="NCBIfam" id="NF005559">
    <property type="entry name" value="PRK07231.1"/>
    <property type="match status" value="1"/>
</dbReference>
<dbReference type="InterPro" id="IPR020904">
    <property type="entry name" value="Sc_DH/Rdtase_CS"/>
</dbReference>
<evidence type="ECO:0000313" key="4">
    <source>
        <dbReference type="EMBL" id="UEL47508.1"/>
    </source>
</evidence>
<dbReference type="FunFam" id="3.40.50.720:FF:000173">
    <property type="entry name" value="3-oxoacyl-[acyl-carrier protein] reductase"/>
    <property type="match status" value="1"/>
</dbReference>
<dbReference type="GO" id="GO:0008202">
    <property type="term" value="P:steroid metabolic process"/>
    <property type="evidence" value="ECO:0007669"/>
    <property type="project" value="UniProtKB-KW"/>
</dbReference>
<dbReference type="EC" id="1.1.1.100" evidence="4"/>
<dbReference type="InterPro" id="IPR036291">
    <property type="entry name" value="NAD(P)-bd_dom_sf"/>
</dbReference>
<dbReference type="AlphaFoldDB" id="A0AAX2ZE09"/>
<dbReference type="Pfam" id="PF13561">
    <property type="entry name" value="adh_short_C2"/>
    <property type="match status" value="1"/>
</dbReference>
<evidence type="ECO:0000313" key="5">
    <source>
        <dbReference type="Proteomes" id="UP001198983"/>
    </source>
</evidence>
<dbReference type="NCBIfam" id="NF009466">
    <property type="entry name" value="PRK12826.1-2"/>
    <property type="match status" value="1"/>
</dbReference>
<dbReference type="EMBL" id="CP081135">
    <property type="protein sequence ID" value="UEL47508.1"/>
    <property type="molecule type" value="Genomic_DNA"/>
</dbReference>
<reference evidence="4 5" key="1">
    <citation type="journal article" date="2023" name="Int. J. Syst. Evol. Microbiol.">
        <title>Terrisporobacter hibernicus sp. nov., isolated from bovine faeces in Northern Ireland.</title>
        <authorList>
            <person name="Mitchell M."/>
            <person name="Nguyen S.V."/>
            <person name="Connor M."/>
            <person name="Fairley D.J."/>
            <person name="Donoghue O."/>
            <person name="Marshall H."/>
            <person name="Koolman L."/>
            <person name="McMullan G."/>
            <person name="Schaffer K.E."/>
            <person name="McGrath J.W."/>
            <person name="Fanning S."/>
        </authorList>
    </citation>
    <scope>NUCLEOTIDE SEQUENCE [LARGE SCALE GENOMIC DNA]</scope>
    <source>
        <strain evidence="4 5">MCA3</strain>
    </source>
</reference>
<dbReference type="NCBIfam" id="NF047420">
    <property type="entry name" value="EF_P_mod_YmfI"/>
    <property type="match status" value="1"/>
</dbReference>
<dbReference type="InterPro" id="IPR050259">
    <property type="entry name" value="SDR"/>
</dbReference>
<protein>
    <submittedName>
        <fullName evidence="4">3-oxoacyl-ACP reductase FabG</fullName>
        <ecNumber evidence="4">1.1.1.100</ecNumber>
    </submittedName>
</protein>
<dbReference type="PRINTS" id="PR00080">
    <property type="entry name" value="SDRFAMILY"/>
</dbReference>
<dbReference type="GO" id="GO:0004316">
    <property type="term" value="F:3-oxoacyl-[acyl-carrier-protein] reductase (NADPH) activity"/>
    <property type="evidence" value="ECO:0007669"/>
    <property type="project" value="UniProtKB-EC"/>
</dbReference>
<gene>
    <name evidence="4" type="primary">fabG</name>
    <name evidence="4" type="ORF">JW646_18090</name>
</gene>
<dbReference type="Proteomes" id="UP001198983">
    <property type="component" value="Chromosome"/>
</dbReference>
<keyword evidence="3" id="KW-0443">Lipid metabolism</keyword>
<accession>A0AAX2ZE09</accession>
<dbReference type="InterPro" id="IPR002347">
    <property type="entry name" value="SDR_fam"/>
</dbReference>
<keyword evidence="5" id="KW-1185">Reference proteome</keyword>
<dbReference type="PROSITE" id="PS00061">
    <property type="entry name" value="ADH_SHORT"/>
    <property type="match status" value="1"/>
</dbReference>
<comment type="similarity">
    <text evidence="1">Belongs to the short-chain dehydrogenases/reductases (SDR) family.</text>
</comment>
<name>A0AAX2ZE09_9FIRM</name>
<keyword evidence="2 4" id="KW-0560">Oxidoreductase</keyword>
<dbReference type="GO" id="GO:0032787">
    <property type="term" value="P:monocarboxylic acid metabolic process"/>
    <property type="evidence" value="ECO:0007669"/>
    <property type="project" value="UniProtKB-ARBA"/>
</dbReference>
<proteinExistence type="inferred from homology"/>
<sequence>MSIKKTALITGASRGIGREMAKLFAKNNYNVVINYNYSEKEAQELFEELTNENYSVRIFKADISNINEANALVNYTIGQFERIDVLINNAGISKYNLFTDISYEEWHNVMNVNLNSVFYVTKKALQYMLPQHCGKIINISSIWGLVGSANEVHYSTSKAAIIGMTKALAKELGPSNIQVNAIAPGVIETDMMKDVDSEIVEMLKEETPLMRIGKPIDIAKCALFLASDGGDFITGQVISSNGGFVIN</sequence>
<dbReference type="PANTHER" id="PTHR42879:SF2">
    <property type="entry name" value="3-OXOACYL-[ACYL-CARRIER-PROTEIN] REDUCTASE FABG"/>
    <property type="match status" value="1"/>
</dbReference>
<dbReference type="KEGG" id="tem:JW646_18090"/>
<dbReference type="SUPFAM" id="SSF51735">
    <property type="entry name" value="NAD(P)-binding Rossmann-fold domains"/>
    <property type="match status" value="1"/>
</dbReference>
<evidence type="ECO:0000256" key="1">
    <source>
        <dbReference type="ARBA" id="ARBA00006484"/>
    </source>
</evidence>